<dbReference type="CDD" id="cd00082">
    <property type="entry name" value="HisKA"/>
    <property type="match status" value="1"/>
</dbReference>
<dbReference type="InterPro" id="IPR003018">
    <property type="entry name" value="GAF"/>
</dbReference>
<dbReference type="GO" id="GO:0000155">
    <property type="term" value="F:phosphorelay sensor kinase activity"/>
    <property type="evidence" value="ECO:0007669"/>
    <property type="project" value="InterPro"/>
</dbReference>
<dbReference type="EC" id="2.7.13.3" evidence="2"/>
<dbReference type="Gene3D" id="3.30.450.20">
    <property type="entry name" value="PAS domain"/>
    <property type="match status" value="1"/>
</dbReference>
<accession>A0A521FVK6</accession>
<feature type="domain" description="PAC" evidence="3">
    <location>
        <begin position="245"/>
        <end position="297"/>
    </location>
</feature>
<organism evidence="4 5">
    <name type="scientific">Pedobacter westerhofensis</name>
    <dbReference type="NCBI Taxonomy" id="425512"/>
    <lineage>
        <taxon>Bacteria</taxon>
        <taxon>Pseudomonadati</taxon>
        <taxon>Bacteroidota</taxon>
        <taxon>Sphingobacteriia</taxon>
        <taxon>Sphingobacteriales</taxon>
        <taxon>Sphingobacteriaceae</taxon>
        <taxon>Pedobacter</taxon>
    </lineage>
</organism>
<dbReference type="InterPro" id="IPR035965">
    <property type="entry name" value="PAS-like_dom_sf"/>
</dbReference>
<dbReference type="InterPro" id="IPR029016">
    <property type="entry name" value="GAF-like_dom_sf"/>
</dbReference>
<dbReference type="PANTHER" id="PTHR43102">
    <property type="entry name" value="SLR1143 PROTEIN"/>
    <property type="match status" value="1"/>
</dbReference>
<comment type="catalytic activity">
    <reaction evidence="1">
        <text>ATP + protein L-histidine = ADP + protein N-phospho-L-histidine.</text>
        <dbReference type="EC" id="2.7.13.3"/>
    </reaction>
</comment>
<reference evidence="4 5" key="1">
    <citation type="submission" date="2017-05" db="EMBL/GenBank/DDBJ databases">
        <authorList>
            <person name="Varghese N."/>
            <person name="Submissions S."/>
        </authorList>
    </citation>
    <scope>NUCLEOTIDE SEQUENCE [LARGE SCALE GENOMIC DNA]</scope>
    <source>
        <strain evidence="4 5">DSM 19036</strain>
    </source>
</reference>
<dbReference type="SUPFAM" id="SSF55781">
    <property type="entry name" value="GAF domain-like"/>
    <property type="match status" value="1"/>
</dbReference>
<dbReference type="Gene3D" id="1.10.287.130">
    <property type="match status" value="1"/>
</dbReference>
<name>A0A521FVK6_9SPHI</name>
<dbReference type="InterPro" id="IPR036097">
    <property type="entry name" value="HisK_dim/P_sf"/>
</dbReference>
<dbReference type="RefSeq" id="WP_142531342.1">
    <property type="nucleotide sequence ID" value="NZ_CBCSJO010000018.1"/>
</dbReference>
<gene>
    <name evidence="4" type="ORF">SAMN06265348_1242</name>
</gene>
<evidence type="ECO:0000313" key="5">
    <source>
        <dbReference type="Proteomes" id="UP000320300"/>
    </source>
</evidence>
<dbReference type="EMBL" id="FXTN01000024">
    <property type="protein sequence ID" value="SMO99601.1"/>
    <property type="molecule type" value="Genomic_DNA"/>
</dbReference>
<protein>
    <recommendedName>
        <fullName evidence="2">histidine kinase</fullName>
        <ecNumber evidence="2">2.7.13.3</ecNumber>
    </recommendedName>
</protein>
<dbReference type="PANTHER" id="PTHR43102:SF2">
    <property type="entry name" value="GAF DOMAIN-CONTAINING PROTEIN"/>
    <property type="match status" value="1"/>
</dbReference>
<sequence>MPYKELERQLAVNRFLNLRFSKENELHEVLEMVAKICGKQRAIITFVDEDTPQVNYKYWFGCETIAYEDSFCDLIVKDSEVIIIPDAVLDYRFKNSPLIVCDPLARFYAGVPLITFDGITIGSICVIDKSPGILTENQLEILKVFAKQVVHLIDFDASLKAVKDLYIEAKRSEIELRSFFESSVDHHLLLGRNFEILTFNKSWESHVMNTYGLQMERGKKMIEYINSEHLPDFFRDYCTAMKGTAVFDQRNLRQDNKDRWCMVKFEPAYNSHGEIIGVSVNVVDVNKKVEQERSLQLKDQQLDEIAIFQSHELRRPVASILGFMEVFKANNYSASAEELMLLEKTAQELDSKIRKLVKSSQIKQ</sequence>
<dbReference type="InterPro" id="IPR000700">
    <property type="entry name" value="PAS-assoc_C"/>
</dbReference>
<evidence type="ECO:0000259" key="3">
    <source>
        <dbReference type="PROSITE" id="PS50113"/>
    </source>
</evidence>
<dbReference type="PROSITE" id="PS50113">
    <property type="entry name" value="PAC"/>
    <property type="match status" value="1"/>
</dbReference>
<dbReference type="NCBIfam" id="TIGR00229">
    <property type="entry name" value="sensory_box"/>
    <property type="match status" value="1"/>
</dbReference>
<dbReference type="SUPFAM" id="SSF47384">
    <property type="entry name" value="Homodimeric domain of signal transducing histidine kinase"/>
    <property type="match status" value="1"/>
</dbReference>
<dbReference type="Proteomes" id="UP000320300">
    <property type="component" value="Unassembled WGS sequence"/>
</dbReference>
<dbReference type="Gene3D" id="3.30.450.40">
    <property type="match status" value="1"/>
</dbReference>
<keyword evidence="5" id="KW-1185">Reference proteome</keyword>
<dbReference type="OrthoDB" id="741455at2"/>
<dbReference type="InterPro" id="IPR003661">
    <property type="entry name" value="HisK_dim/P_dom"/>
</dbReference>
<dbReference type="InterPro" id="IPR000014">
    <property type="entry name" value="PAS"/>
</dbReference>
<dbReference type="AlphaFoldDB" id="A0A521FVK6"/>
<evidence type="ECO:0000313" key="4">
    <source>
        <dbReference type="EMBL" id="SMO99601.1"/>
    </source>
</evidence>
<proteinExistence type="predicted"/>
<dbReference type="Pfam" id="PF01590">
    <property type="entry name" value="GAF"/>
    <property type="match status" value="1"/>
</dbReference>
<evidence type="ECO:0000256" key="2">
    <source>
        <dbReference type="ARBA" id="ARBA00012438"/>
    </source>
</evidence>
<evidence type="ECO:0000256" key="1">
    <source>
        <dbReference type="ARBA" id="ARBA00000085"/>
    </source>
</evidence>
<dbReference type="SMART" id="SM00065">
    <property type="entry name" value="GAF"/>
    <property type="match status" value="1"/>
</dbReference>
<dbReference type="SUPFAM" id="SSF55785">
    <property type="entry name" value="PYP-like sensor domain (PAS domain)"/>
    <property type="match status" value="1"/>
</dbReference>